<reference evidence="1 2" key="1">
    <citation type="submission" date="2019-05" db="EMBL/GenBank/DDBJ databases">
        <title>Another draft genome of Portunus trituberculatus and its Hox gene families provides insights of decapod evolution.</title>
        <authorList>
            <person name="Jeong J.-H."/>
            <person name="Song I."/>
            <person name="Kim S."/>
            <person name="Choi T."/>
            <person name="Kim D."/>
            <person name="Ryu S."/>
            <person name="Kim W."/>
        </authorList>
    </citation>
    <scope>NUCLEOTIDE SEQUENCE [LARGE SCALE GENOMIC DNA]</scope>
    <source>
        <tissue evidence="1">Muscle</tissue>
    </source>
</reference>
<comment type="caution">
    <text evidence="1">The sequence shown here is derived from an EMBL/GenBank/DDBJ whole genome shotgun (WGS) entry which is preliminary data.</text>
</comment>
<dbReference type="Proteomes" id="UP000324222">
    <property type="component" value="Unassembled WGS sequence"/>
</dbReference>
<organism evidence="1 2">
    <name type="scientific">Portunus trituberculatus</name>
    <name type="common">Swimming crab</name>
    <name type="synonym">Neptunus trituberculatus</name>
    <dbReference type="NCBI Taxonomy" id="210409"/>
    <lineage>
        <taxon>Eukaryota</taxon>
        <taxon>Metazoa</taxon>
        <taxon>Ecdysozoa</taxon>
        <taxon>Arthropoda</taxon>
        <taxon>Crustacea</taxon>
        <taxon>Multicrustacea</taxon>
        <taxon>Malacostraca</taxon>
        <taxon>Eumalacostraca</taxon>
        <taxon>Eucarida</taxon>
        <taxon>Decapoda</taxon>
        <taxon>Pleocyemata</taxon>
        <taxon>Brachyura</taxon>
        <taxon>Eubrachyura</taxon>
        <taxon>Portunoidea</taxon>
        <taxon>Portunidae</taxon>
        <taxon>Portuninae</taxon>
        <taxon>Portunus</taxon>
    </lineage>
</organism>
<dbReference type="EMBL" id="VSRR010054134">
    <property type="protein sequence ID" value="MPC80478.1"/>
    <property type="molecule type" value="Genomic_DNA"/>
</dbReference>
<proteinExistence type="predicted"/>
<name>A0A5B7II47_PORTR</name>
<sequence>MRQELRHQLTTAARTRRMIVTTPSPDDSDAIALSQNCRHLRPPRLMSNGLIPRVPPPAATPTGASTLNHEQSIYEIYYSTPRGHHRTTATLRPI</sequence>
<dbReference type="AlphaFoldDB" id="A0A5B7II47"/>
<accession>A0A5B7II47</accession>
<keyword evidence="2" id="KW-1185">Reference proteome</keyword>
<protein>
    <submittedName>
        <fullName evidence="1">Uncharacterized protein</fullName>
    </submittedName>
</protein>
<evidence type="ECO:0000313" key="1">
    <source>
        <dbReference type="EMBL" id="MPC80478.1"/>
    </source>
</evidence>
<gene>
    <name evidence="1" type="ORF">E2C01_075058</name>
</gene>
<evidence type="ECO:0000313" key="2">
    <source>
        <dbReference type="Proteomes" id="UP000324222"/>
    </source>
</evidence>